<organism evidence="1">
    <name type="scientific">Corethron hystrix</name>
    <dbReference type="NCBI Taxonomy" id="216773"/>
    <lineage>
        <taxon>Eukaryota</taxon>
        <taxon>Sar</taxon>
        <taxon>Stramenopiles</taxon>
        <taxon>Ochrophyta</taxon>
        <taxon>Bacillariophyta</taxon>
        <taxon>Coscinodiscophyceae</taxon>
        <taxon>Corethrophycidae</taxon>
        <taxon>Corethrales</taxon>
        <taxon>Corethraceae</taxon>
        <taxon>Corethron</taxon>
    </lineage>
</organism>
<dbReference type="AlphaFoldDB" id="A0A7S1BMG6"/>
<proteinExistence type="predicted"/>
<name>A0A7S1BMG6_9STRA</name>
<protein>
    <submittedName>
        <fullName evidence="1">Uncharacterized protein</fullName>
    </submittedName>
</protein>
<gene>
    <name evidence="1" type="ORF">CHYS00102_LOCUS17817</name>
</gene>
<sequence>MNIMFGISVVPNLGHVLPHSTSGVGAYASCVCFELSILQMNKGKIGTLFFNFVQRFFFVSPEKTFGHDNFFFQNKKLHCEKVRQMNYLFVGFPLSRCYGFVWDNCRRIFYSCSSCPIHYNAETPIITMRYVI</sequence>
<evidence type="ECO:0000313" key="1">
    <source>
        <dbReference type="EMBL" id="CAD8890612.1"/>
    </source>
</evidence>
<dbReference type="EMBL" id="HBFR01024871">
    <property type="protein sequence ID" value="CAD8890612.1"/>
    <property type="molecule type" value="Transcribed_RNA"/>
</dbReference>
<reference evidence="1" key="1">
    <citation type="submission" date="2021-01" db="EMBL/GenBank/DDBJ databases">
        <authorList>
            <person name="Corre E."/>
            <person name="Pelletier E."/>
            <person name="Niang G."/>
            <person name="Scheremetjew M."/>
            <person name="Finn R."/>
            <person name="Kale V."/>
            <person name="Holt S."/>
            <person name="Cochrane G."/>
            <person name="Meng A."/>
            <person name="Brown T."/>
            <person name="Cohen L."/>
        </authorList>
    </citation>
    <scope>NUCLEOTIDE SEQUENCE</scope>
    <source>
        <strain evidence="1">308</strain>
    </source>
</reference>
<accession>A0A7S1BMG6</accession>